<dbReference type="Pfam" id="PF03473">
    <property type="entry name" value="MOSC"/>
    <property type="match status" value="1"/>
</dbReference>
<dbReference type="Proteomes" id="UP001382727">
    <property type="component" value="Chromosome"/>
</dbReference>
<dbReference type="EMBL" id="CP144913">
    <property type="protein sequence ID" value="WXB75600.1"/>
    <property type="molecule type" value="Genomic_DNA"/>
</dbReference>
<protein>
    <submittedName>
        <fullName evidence="3">MOSC domain-containing protein</fullName>
    </submittedName>
</protein>
<dbReference type="InterPro" id="IPR005302">
    <property type="entry name" value="MoCF_Sase_C"/>
</dbReference>
<dbReference type="RefSeq" id="WP_338748333.1">
    <property type="nucleotide sequence ID" value="NZ_CP144913.1"/>
</dbReference>
<organism evidence="3 4">
    <name type="scientific">Janibacter alittae</name>
    <dbReference type="NCBI Taxonomy" id="3115209"/>
    <lineage>
        <taxon>Bacteria</taxon>
        <taxon>Bacillati</taxon>
        <taxon>Actinomycetota</taxon>
        <taxon>Actinomycetes</taxon>
        <taxon>Micrococcales</taxon>
        <taxon>Intrasporangiaceae</taxon>
        <taxon>Janibacter</taxon>
    </lineage>
</organism>
<dbReference type="PROSITE" id="PS51340">
    <property type="entry name" value="MOSC"/>
    <property type="match status" value="1"/>
</dbReference>
<accession>A0ABZ2MEX3</accession>
<gene>
    <name evidence="3" type="ORF">V1351_11650</name>
</gene>
<name>A0ABZ2MEX3_9MICO</name>
<dbReference type="PANTHER" id="PTHR30212:SF2">
    <property type="entry name" value="PROTEIN YIIM"/>
    <property type="match status" value="1"/>
</dbReference>
<dbReference type="Gene3D" id="2.40.33.20">
    <property type="entry name" value="PK beta-barrel domain-like"/>
    <property type="match status" value="1"/>
</dbReference>
<evidence type="ECO:0000313" key="4">
    <source>
        <dbReference type="Proteomes" id="UP001382727"/>
    </source>
</evidence>
<dbReference type="InterPro" id="IPR052353">
    <property type="entry name" value="Benzoxazolinone_Detox_Enz"/>
</dbReference>
<evidence type="ECO:0000259" key="2">
    <source>
        <dbReference type="PROSITE" id="PS51340"/>
    </source>
</evidence>
<evidence type="ECO:0000256" key="1">
    <source>
        <dbReference type="SAM" id="MobiDB-lite"/>
    </source>
</evidence>
<evidence type="ECO:0000313" key="3">
    <source>
        <dbReference type="EMBL" id="WXB75600.1"/>
    </source>
</evidence>
<dbReference type="PANTHER" id="PTHR30212">
    <property type="entry name" value="PROTEIN YIIM"/>
    <property type="match status" value="1"/>
</dbReference>
<feature type="compositionally biased region" description="Basic and acidic residues" evidence="1">
    <location>
        <begin position="19"/>
        <end position="34"/>
    </location>
</feature>
<sequence length="222" mass="24289">MTSPLPRALSVNVARARPRRDPKDAPTGIDKRPTDVISVADPGARRVVDGRGVSGVAADHVGDGRFHGGWDRAVYAYSRAELDLWAAALGRELPNGHFGENLTTDDLDVDAAEVGDRWHVGGAVLEVRWTRQPCATFGEWMGEPGWVRRFMAHGRTGALLSVVEPGEIRAKDQIEVVRSGSGIDLPTVLRAKLGDVDLARRVLDADVYTGHRRQQFLDVLDR</sequence>
<dbReference type="InterPro" id="IPR011037">
    <property type="entry name" value="Pyrv_Knase-like_insert_dom_sf"/>
</dbReference>
<keyword evidence="4" id="KW-1185">Reference proteome</keyword>
<dbReference type="SUPFAM" id="SSF50800">
    <property type="entry name" value="PK beta-barrel domain-like"/>
    <property type="match status" value="1"/>
</dbReference>
<feature type="domain" description="MOSC" evidence="2">
    <location>
        <begin position="40"/>
        <end position="177"/>
    </location>
</feature>
<feature type="region of interest" description="Disordered" evidence="1">
    <location>
        <begin position="1"/>
        <end position="35"/>
    </location>
</feature>
<reference evidence="3 4" key="1">
    <citation type="submission" date="2024-02" db="EMBL/GenBank/DDBJ databases">
        <title>Janibacter sp. nov., isolated from gut of marine sandworm.</title>
        <authorList>
            <person name="Kim B."/>
            <person name="Jun M.O."/>
            <person name="Shin N.-R."/>
        </authorList>
    </citation>
    <scope>NUCLEOTIDE SEQUENCE [LARGE SCALE GENOMIC DNA]</scope>
    <source>
        <strain evidence="3 4">A1S7</strain>
    </source>
</reference>
<proteinExistence type="predicted"/>